<keyword evidence="2 5" id="KW-0547">Nucleotide-binding</keyword>
<evidence type="ECO:0000256" key="4">
    <source>
        <dbReference type="ARBA" id="ARBA00022993"/>
    </source>
</evidence>
<gene>
    <name evidence="5" type="primary">coaE</name>
    <name evidence="7" type="ORF">CH357_08260</name>
</gene>
<dbReference type="GO" id="GO:0005737">
    <property type="term" value="C:cytoplasm"/>
    <property type="evidence" value="ECO:0007669"/>
    <property type="project" value="UniProtKB-SubCell"/>
</dbReference>
<sequence>MTRSSLRTDGTFLVGITGMIGGGKSTATRILEELGGVRISADEIARKYTDPNSPISKELIDSLGPEILDESDKIDRKRIAKLVFGNPEKLKILNSLTHPRIRKEFLEVLGGLEKGSLVLWEVPLLFETDSYTLCDATVCVISDPEVSLERTVKRDGISREEAEARAKSQLSLQEKAKKADYSIKNTGDLQDLRKECEYLYAELKGRMK</sequence>
<dbReference type="GO" id="GO:0005524">
    <property type="term" value="F:ATP binding"/>
    <property type="evidence" value="ECO:0007669"/>
    <property type="project" value="UniProtKB-UniRule"/>
</dbReference>
<dbReference type="InterPro" id="IPR001977">
    <property type="entry name" value="Depp_CoAkinase"/>
</dbReference>
<organism evidence="7 8">
    <name type="scientific">Leptospira hartskeerlii</name>
    <dbReference type="NCBI Taxonomy" id="2023177"/>
    <lineage>
        <taxon>Bacteria</taxon>
        <taxon>Pseudomonadati</taxon>
        <taxon>Spirochaetota</taxon>
        <taxon>Spirochaetia</taxon>
        <taxon>Leptospirales</taxon>
        <taxon>Leptospiraceae</taxon>
        <taxon>Leptospira</taxon>
    </lineage>
</organism>
<keyword evidence="5 7" id="KW-0418">Kinase</keyword>
<keyword evidence="3 5" id="KW-0067">ATP-binding</keyword>
<dbReference type="Proteomes" id="UP000232196">
    <property type="component" value="Unassembled WGS sequence"/>
</dbReference>
<dbReference type="Gene3D" id="3.40.50.300">
    <property type="entry name" value="P-loop containing nucleotide triphosphate hydrolases"/>
    <property type="match status" value="1"/>
</dbReference>
<dbReference type="CDD" id="cd02022">
    <property type="entry name" value="DPCK"/>
    <property type="match status" value="1"/>
</dbReference>
<dbReference type="UniPathway" id="UPA00241">
    <property type="reaction ID" value="UER00356"/>
</dbReference>
<dbReference type="InterPro" id="IPR027417">
    <property type="entry name" value="P-loop_NTPase"/>
</dbReference>
<evidence type="ECO:0000256" key="2">
    <source>
        <dbReference type="ARBA" id="ARBA00022741"/>
    </source>
</evidence>
<dbReference type="OrthoDB" id="9812943at2"/>
<dbReference type="RefSeq" id="WP_100706283.1">
    <property type="nucleotide sequence ID" value="NZ_NPDL01000001.1"/>
</dbReference>
<dbReference type="SUPFAM" id="SSF52540">
    <property type="entry name" value="P-loop containing nucleoside triphosphate hydrolases"/>
    <property type="match status" value="1"/>
</dbReference>
<feature type="binding site" evidence="5">
    <location>
        <begin position="21"/>
        <end position="26"/>
    </location>
    <ligand>
        <name>ATP</name>
        <dbReference type="ChEBI" id="CHEBI:30616"/>
    </ligand>
</feature>
<dbReference type="HAMAP" id="MF_00376">
    <property type="entry name" value="Dephospho_CoA_kinase"/>
    <property type="match status" value="1"/>
</dbReference>
<dbReference type="PROSITE" id="PS51219">
    <property type="entry name" value="DPCK"/>
    <property type="match status" value="1"/>
</dbReference>
<dbReference type="Pfam" id="PF01121">
    <property type="entry name" value="CoaE"/>
    <property type="match status" value="1"/>
</dbReference>
<protein>
    <recommendedName>
        <fullName evidence="5 6">Dephospho-CoA kinase</fullName>
        <ecNumber evidence="5 6">2.7.1.24</ecNumber>
    </recommendedName>
    <alternativeName>
        <fullName evidence="5">Dephosphocoenzyme A kinase</fullName>
    </alternativeName>
</protein>
<evidence type="ECO:0000256" key="1">
    <source>
        <dbReference type="ARBA" id="ARBA00009018"/>
    </source>
</evidence>
<evidence type="ECO:0000313" key="7">
    <source>
        <dbReference type="EMBL" id="PJZ25639.1"/>
    </source>
</evidence>
<keyword evidence="5" id="KW-0808">Transferase</keyword>
<dbReference type="GO" id="GO:0004140">
    <property type="term" value="F:dephospho-CoA kinase activity"/>
    <property type="evidence" value="ECO:0007669"/>
    <property type="project" value="UniProtKB-UniRule"/>
</dbReference>
<accession>A0A2M9XDH2</accession>
<keyword evidence="4 5" id="KW-0173">Coenzyme A biosynthesis</keyword>
<keyword evidence="5" id="KW-0963">Cytoplasm</keyword>
<dbReference type="PANTHER" id="PTHR10695">
    <property type="entry name" value="DEPHOSPHO-COA KINASE-RELATED"/>
    <property type="match status" value="1"/>
</dbReference>
<comment type="pathway">
    <text evidence="5">Cofactor biosynthesis; coenzyme A biosynthesis; CoA from (R)-pantothenate: step 5/5.</text>
</comment>
<dbReference type="PANTHER" id="PTHR10695:SF46">
    <property type="entry name" value="BIFUNCTIONAL COENZYME A SYNTHASE-RELATED"/>
    <property type="match status" value="1"/>
</dbReference>
<comment type="catalytic activity">
    <reaction evidence="5">
        <text>3'-dephospho-CoA + ATP = ADP + CoA + H(+)</text>
        <dbReference type="Rhea" id="RHEA:18245"/>
        <dbReference type="ChEBI" id="CHEBI:15378"/>
        <dbReference type="ChEBI" id="CHEBI:30616"/>
        <dbReference type="ChEBI" id="CHEBI:57287"/>
        <dbReference type="ChEBI" id="CHEBI:57328"/>
        <dbReference type="ChEBI" id="CHEBI:456216"/>
        <dbReference type="EC" id="2.7.1.24"/>
    </reaction>
</comment>
<dbReference type="EC" id="2.7.1.24" evidence="5 6"/>
<dbReference type="GO" id="GO:0015937">
    <property type="term" value="P:coenzyme A biosynthetic process"/>
    <property type="evidence" value="ECO:0007669"/>
    <property type="project" value="UniProtKB-UniRule"/>
</dbReference>
<evidence type="ECO:0000256" key="6">
    <source>
        <dbReference type="NCBIfam" id="TIGR00152"/>
    </source>
</evidence>
<comment type="similarity">
    <text evidence="1 5">Belongs to the CoaE family.</text>
</comment>
<reference evidence="7 8" key="1">
    <citation type="submission" date="2017-07" db="EMBL/GenBank/DDBJ databases">
        <title>Leptospira spp. isolated from tropical soils.</title>
        <authorList>
            <person name="Thibeaux R."/>
            <person name="Iraola G."/>
            <person name="Ferres I."/>
            <person name="Bierque E."/>
            <person name="Girault D."/>
            <person name="Soupe-Gilbert M.-E."/>
            <person name="Picardeau M."/>
            <person name="Goarant C."/>
        </authorList>
    </citation>
    <scope>NUCLEOTIDE SEQUENCE [LARGE SCALE GENOMIC DNA]</scope>
    <source>
        <strain evidence="7 8">MCA1-C-A1</strain>
    </source>
</reference>
<comment type="subcellular location">
    <subcellularLocation>
        <location evidence="5">Cytoplasm</location>
    </subcellularLocation>
</comment>
<comment type="function">
    <text evidence="5">Catalyzes the phosphorylation of the 3'-hydroxyl group of dephosphocoenzyme A to form coenzyme A.</text>
</comment>
<evidence type="ECO:0000313" key="8">
    <source>
        <dbReference type="Proteomes" id="UP000232196"/>
    </source>
</evidence>
<proteinExistence type="inferred from homology"/>
<name>A0A2M9XDH2_9LEPT</name>
<dbReference type="EMBL" id="NPDN01000004">
    <property type="protein sequence ID" value="PJZ25639.1"/>
    <property type="molecule type" value="Genomic_DNA"/>
</dbReference>
<dbReference type="AlphaFoldDB" id="A0A2M9XDH2"/>
<evidence type="ECO:0000256" key="3">
    <source>
        <dbReference type="ARBA" id="ARBA00022840"/>
    </source>
</evidence>
<keyword evidence="8" id="KW-1185">Reference proteome</keyword>
<comment type="caution">
    <text evidence="7">The sequence shown here is derived from an EMBL/GenBank/DDBJ whole genome shotgun (WGS) entry which is preliminary data.</text>
</comment>
<evidence type="ECO:0000256" key="5">
    <source>
        <dbReference type="HAMAP-Rule" id="MF_00376"/>
    </source>
</evidence>
<dbReference type="NCBIfam" id="TIGR00152">
    <property type="entry name" value="dephospho-CoA kinase"/>
    <property type="match status" value="1"/>
</dbReference>